<gene>
    <name evidence="1" type="ORF">N7468_009911</name>
</gene>
<dbReference type="RefSeq" id="XP_058325774.1">
    <property type="nucleotide sequence ID" value="XM_058479206.1"/>
</dbReference>
<dbReference type="GeneID" id="83206510"/>
<dbReference type="GO" id="GO:0005576">
    <property type="term" value="C:extracellular region"/>
    <property type="evidence" value="ECO:0007669"/>
    <property type="project" value="InterPro"/>
</dbReference>
<proteinExistence type="predicted"/>
<sequence>MIEATSIPVSERNTIKRTQIYSKHGFGQATKSEGSGVAYKGNVGNPYGSNIIRVSAESSKAYKYVAEFKTAGSDIWKVAIWNKFGPNGRLDGWFDHACTIFNLSSGQTQYVAFDDDSQGGWAAAPGESISVDDAGGYASTWGEFDFGSFINHGWSGFDVSAIAAQAGNLEVFGMKICDNITQICSSITPNAAEVDNAYIFQNRFEDGIGGNLPPGPVELSVTLGYTGVESTT</sequence>
<dbReference type="GO" id="GO:0019863">
    <property type="term" value="F:IgE binding"/>
    <property type="evidence" value="ECO:0007669"/>
    <property type="project" value="InterPro"/>
</dbReference>
<dbReference type="PANTHER" id="PTHR42039">
    <property type="entry name" value="PUTATIVE (AFU_ORTHOLOGUE AFUA_3G02940)-RELATED"/>
    <property type="match status" value="1"/>
</dbReference>
<evidence type="ECO:0000313" key="1">
    <source>
        <dbReference type="EMBL" id="KAJ5216903.1"/>
    </source>
</evidence>
<dbReference type="PANTHER" id="PTHR42039:SF1">
    <property type="entry name" value="PUTATIVE (AFU_ORTHOLOGUE AFUA_3G02940)-RELATED"/>
    <property type="match status" value="1"/>
</dbReference>
<accession>A0A9W9TBS2</accession>
<name>A0A9W9TBS2_9EURO</name>
<dbReference type="InterPro" id="IPR038903">
    <property type="entry name" value="Allergen_Asp_f_4"/>
</dbReference>
<dbReference type="AlphaFoldDB" id="A0A9W9TBS2"/>
<organism evidence="1 2">
    <name type="scientific">Penicillium chermesinum</name>
    <dbReference type="NCBI Taxonomy" id="63820"/>
    <lineage>
        <taxon>Eukaryota</taxon>
        <taxon>Fungi</taxon>
        <taxon>Dikarya</taxon>
        <taxon>Ascomycota</taxon>
        <taxon>Pezizomycotina</taxon>
        <taxon>Eurotiomycetes</taxon>
        <taxon>Eurotiomycetidae</taxon>
        <taxon>Eurotiales</taxon>
        <taxon>Aspergillaceae</taxon>
        <taxon>Penicillium</taxon>
    </lineage>
</organism>
<dbReference type="Proteomes" id="UP001150941">
    <property type="component" value="Unassembled WGS sequence"/>
</dbReference>
<protein>
    <recommendedName>
        <fullName evidence="3">Allergen Asp f 4</fullName>
    </recommendedName>
</protein>
<comment type="caution">
    <text evidence="1">The sequence shown here is derived from an EMBL/GenBank/DDBJ whole genome shotgun (WGS) entry which is preliminary data.</text>
</comment>
<evidence type="ECO:0008006" key="3">
    <source>
        <dbReference type="Google" id="ProtNLM"/>
    </source>
</evidence>
<keyword evidence="2" id="KW-1185">Reference proteome</keyword>
<dbReference type="EMBL" id="JAPQKS010000008">
    <property type="protein sequence ID" value="KAJ5216903.1"/>
    <property type="molecule type" value="Genomic_DNA"/>
</dbReference>
<reference evidence="1" key="2">
    <citation type="journal article" date="2023" name="IMA Fungus">
        <title>Comparative genomic study of the Penicillium genus elucidates a diverse pangenome and 15 lateral gene transfer events.</title>
        <authorList>
            <person name="Petersen C."/>
            <person name="Sorensen T."/>
            <person name="Nielsen M.R."/>
            <person name="Sondergaard T.E."/>
            <person name="Sorensen J.L."/>
            <person name="Fitzpatrick D.A."/>
            <person name="Frisvad J.C."/>
            <person name="Nielsen K.L."/>
        </authorList>
    </citation>
    <scope>NUCLEOTIDE SEQUENCE</scope>
    <source>
        <strain evidence="1">IBT 19713</strain>
    </source>
</reference>
<dbReference type="Pfam" id="PF25312">
    <property type="entry name" value="Allergen_Asp_f_4"/>
    <property type="match status" value="1"/>
</dbReference>
<dbReference type="OrthoDB" id="118256at2759"/>
<evidence type="ECO:0000313" key="2">
    <source>
        <dbReference type="Proteomes" id="UP001150941"/>
    </source>
</evidence>
<reference evidence="1" key="1">
    <citation type="submission" date="2022-11" db="EMBL/GenBank/DDBJ databases">
        <authorList>
            <person name="Petersen C."/>
        </authorList>
    </citation>
    <scope>NUCLEOTIDE SEQUENCE</scope>
    <source>
        <strain evidence="1">IBT 19713</strain>
    </source>
</reference>